<dbReference type="GO" id="GO:0004534">
    <property type="term" value="F:5'-3' RNA exonuclease activity"/>
    <property type="evidence" value="ECO:0007669"/>
    <property type="project" value="TreeGrafter"/>
</dbReference>
<dbReference type="AlphaFoldDB" id="A0A936F1C8"/>
<dbReference type="SMART" id="SM00481">
    <property type="entry name" value="POLIIIAc"/>
    <property type="match status" value="1"/>
</dbReference>
<evidence type="ECO:0000313" key="2">
    <source>
        <dbReference type="EMBL" id="MBK8571352.1"/>
    </source>
</evidence>
<dbReference type="Pfam" id="PF02811">
    <property type="entry name" value="PHP"/>
    <property type="match status" value="1"/>
</dbReference>
<dbReference type="InterPro" id="IPR052018">
    <property type="entry name" value="PHP_domain"/>
</dbReference>
<dbReference type="PANTHER" id="PTHR42924:SF3">
    <property type="entry name" value="POLYMERASE_HISTIDINOL PHOSPHATASE N-TERMINAL DOMAIN-CONTAINING PROTEIN"/>
    <property type="match status" value="1"/>
</dbReference>
<dbReference type="Gene3D" id="1.10.150.650">
    <property type="match status" value="1"/>
</dbReference>
<dbReference type="CDD" id="cd07438">
    <property type="entry name" value="PHP_HisPPase_AMP"/>
    <property type="match status" value="1"/>
</dbReference>
<proteinExistence type="predicted"/>
<dbReference type="EMBL" id="JADKCH010000001">
    <property type="protein sequence ID" value="MBK8571352.1"/>
    <property type="molecule type" value="Genomic_DNA"/>
</dbReference>
<dbReference type="Proteomes" id="UP000709959">
    <property type="component" value="Unassembled WGS sequence"/>
</dbReference>
<evidence type="ECO:0000313" key="3">
    <source>
        <dbReference type="Proteomes" id="UP000709959"/>
    </source>
</evidence>
<dbReference type="SUPFAM" id="SSF89550">
    <property type="entry name" value="PHP domain-like"/>
    <property type="match status" value="1"/>
</dbReference>
<organism evidence="2 3">
    <name type="scientific">Candidatus Geothrix odensensis</name>
    <dbReference type="NCBI Taxonomy" id="2954440"/>
    <lineage>
        <taxon>Bacteria</taxon>
        <taxon>Pseudomonadati</taxon>
        <taxon>Acidobacteriota</taxon>
        <taxon>Holophagae</taxon>
        <taxon>Holophagales</taxon>
        <taxon>Holophagaceae</taxon>
        <taxon>Geothrix</taxon>
    </lineage>
</organism>
<accession>A0A936F1C8</accession>
<dbReference type="InterPro" id="IPR004013">
    <property type="entry name" value="PHP_dom"/>
</dbReference>
<dbReference type="PANTHER" id="PTHR42924">
    <property type="entry name" value="EXONUCLEASE"/>
    <property type="match status" value="1"/>
</dbReference>
<feature type="domain" description="Polymerase/histidinol phosphatase N-terminal" evidence="1">
    <location>
        <begin position="2"/>
        <end position="67"/>
    </location>
</feature>
<dbReference type="GO" id="GO:0035312">
    <property type="term" value="F:5'-3' DNA exonuclease activity"/>
    <property type="evidence" value="ECO:0007669"/>
    <property type="project" value="TreeGrafter"/>
</dbReference>
<gene>
    <name evidence="2" type="ORF">IPN91_01660</name>
</gene>
<dbReference type="InterPro" id="IPR003141">
    <property type="entry name" value="Pol/His_phosphatase_N"/>
</dbReference>
<evidence type="ECO:0000259" key="1">
    <source>
        <dbReference type="SMART" id="SM00481"/>
    </source>
</evidence>
<dbReference type="Gene3D" id="3.20.20.140">
    <property type="entry name" value="Metal-dependent hydrolases"/>
    <property type="match status" value="1"/>
</dbReference>
<protein>
    <submittedName>
        <fullName evidence="2">PHP domain-containing protein</fullName>
    </submittedName>
</protein>
<sequence length="283" mass="31118">MIDLHCHTLHSDGTDTPESLALLGESARLSALCLTDHDTLGGIPRFLAMQSQVKVRLLVGTELSCRFLGQSLHVLGLLVDPGDAVFEARLEELRGRREDRNRRMLLRLAELGCPITIEDVQAHADTPLLSRVHFAKALAARGFVRRAPEAFERLIGDDCPGFVPREELSPTEAARWIREAGGVPVVAHPGRFIGGGFRWDDAMADLQRQGLEGLEGFYGEYRASEQKYFVALAARLGMVVTGGSDYHGANKPGLRLGRGRGGLQVPDDLLDRLETQQKFGSYH</sequence>
<comment type="caution">
    <text evidence="2">The sequence shown here is derived from an EMBL/GenBank/DDBJ whole genome shotgun (WGS) entry which is preliminary data.</text>
</comment>
<reference evidence="2 3" key="1">
    <citation type="submission" date="2020-10" db="EMBL/GenBank/DDBJ databases">
        <title>Connecting structure to function with the recovery of over 1000 high-quality activated sludge metagenome-assembled genomes encoding full-length rRNA genes using long-read sequencing.</title>
        <authorList>
            <person name="Singleton C.M."/>
            <person name="Petriglieri F."/>
            <person name="Kristensen J.M."/>
            <person name="Kirkegaard R.H."/>
            <person name="Michaelsen T.Y."/>
            <person name="Andersen M.H."/>
            <person name="Karst S.M."/>
            <person name="Dueholm M.S."/>
            <person name="Nielsen P.H."/>
            <person name="Albertsen M."/>
        </authorList>
    </citation>
    <scope>NUCLEOTIDE SEQUENCE [LARGE SCALE GENOMIC DNA]</scope>
    <source>
        <strain evidence="2">OdNE_18-Q3-R46-58_MAXAC.008</strain>
    </source>
</reference>
<name>A0A936F1C8_9BACT</name>
<dbReference type="InterPro" id="IPR016195">
    <property type="entry name" value="Pol/histidinol_Pase-like"/>
</dbReference>